<organism evidence="1">
    <name type="scientific">Mesocestoides corti</name>
    <name type="common">Flatworm</name>
    <dbReference type="NCBI Taxonomy" id="53468"/>
    <lineage>
        <taxon>Eukaryota</taxon>
        <taxon>Metazoa</taxon>
        <taxon>Spiralia</taxon>
        <taxon>Lophotrochozoa</taxon>
        <taxon>Platyhelminthes</taxon>
        <taxon>Cestoda</taxon>
        <taxon>Eucestoda</taxon>
        <taxon>Cyclophyllidea</taxon>
        <taxon>Mesocestoididae</taxon>
        <taxon>Mesocestoides</taxon>
    </lineage>
</organism>
<sequence length="68" mass="7484">DRLGPLLPPHLQQTTACHPNPGYFLSHFHFTITVVSSTTFTRSVTAIAHSDLWPCISPAPSLLHSTFN</sequence>
<dbReference type="WBParaSite" id="MCU_013700-RA">
    <property type="protein sequence ID" value="MCU_013700-RA"/>
    <property type="gene ID" value="MCU_013700"/>
</dbReference>
<evidence type="ECO:0000313" key="1">
    <source>
        <dbReference type="WBParaSite" id="MCU_013700-RA"/>
    </source>
</evidence>
<accession>A0A5K3G094</accession>
<name>A0A5K3G094_MESCO</name>
<dbReference type="AlphaFoldDB" id="A0A5K3G094"/>
<protein>
    <submittedName>
        <fullName evidence="1">Ovule protein</fullName>
    </submittedName>
</protein>
<reference evidence="1" key="1">
    <citation type="submission" date="2019-11" db="UniProtKB">
        <authorList>
            <consortium name="WormBaseParasite"/>
        </authorList>
    </citation>
    <scope>IDENTIFICATION</scope>
</reference>
<proteinExistence type="predicted"/>